<accession>A0A0L8H1Q7</accession>
<dbReference type="Pfam" id="PF00992">
    <property type="entry name" value="Troponin"/>
    <property type="match status" value="1"/>
</dbReference>
<dbReference type="EMBL" id="KQ419644">
    <property type="protein sequence ID" value="KOF82715.1"/>
    <property type="molecule type" value="Genomic_DNA"/>
</dbReference>
<name>A0A0L8H1Q7_OCTBM</name>
<feature type="compositionally biased region" description="Polar residues" evidence="2">
    <location>
        <begin position="241"/>
        <end position="250"/>
    </location>
</feature>
<feature type="region of interest" description="Disordered" evidence="2">
    <location>
        <begin position="703"/>
        <end position="724"/>
    </location>
</feature>
<dbReference type="AlphaFoldDB" id="A0A0L8H1Q7"/>
<proteinExistence type="inferred from homology"/>
<feature type="compositionally biased region" description="Low complexity" evidence="2">
    <location>
        <begin position="40"/>
        <end position="49"/>
    </location>
</feature>
<feature type="region of interest" description="Disordered" evidence="2">
    <location>
        <begin position="204"/>
        <end position="250"/>
    </location>
</feature>
<feature type="compositionally biased region" description="Polar residues" evidence="2">
    <location>
        <begin position="758"/>
        <end position="768"/>
    </location>
</feature>
<gene>
    <name evidence="3" type="ORF">OCBIM_22024875mg</name>
</gene>
<feature type="compositionally biased region" description="Acidic residues" evidence="2">
    <location>
        <begin position="209"/>
        <end position="233"/>
    </location>
</feature>
<protein>
    <submittedName>
        <fullName evidence="3">Uncharacterized protein</fullName>
    </submittedName>
</protein>
<dbReference type="InterPro" id="IPR050875">
    <property type="entry name" value="Troponin_I"/>
</dbReference>
<evidence type="ECO:0000313" key="3">
    <source>
        <dbReference type="EMBL" id="KOF82715.1"/>
    </source>
</evidence>
<feature type="compositionally biased region" description="Basic and acidic residues" evidence="2">
    <location>
        <begin position="52"/>
        <end position="62"/>
    </location>
</feature>
<comment type="similarity">
    <text evidence="1">Belongs to the troponin I family.</text>
</comment>
<dbReference type="PANTHER" id="PTHR13738:SF1">
    <property type="entry name" value="TROPONIN I"/>
    <property type="match status" value="1"/>
</dbReference>
<feature type="compositionally biased region" description="Basic and acidic residues" evidence="2">
    <location>
        <begin position="111"/>
        <end position="171"/>
    </location>
</feature>
<dbReference type="InterPro" id="IPR038077">
    <property type="entry name" value="Troponin_sf"/>
</dbReference>
<evidence type="ECO:0000256" key="1">
    <source>
        <dbReference type="ARBA" id="ARBA00009930"/>
    </source>
</evidence>
<feature type="compositionally biased region" description="Basic and acidic residues" evidence="2">
    <location>
        <begin position="775"/>
        <end position="804"/>
    </location>
</feature>
<feature type="region of interest" description="Disordered" evidence="2">
    <location>
        <begin position="104"/>
        <end position="171"/>
    </location>
</feature>
<feature type="region of interest" description="Disordered" evidence="2">
    <location>
        <begin position="758"/>
        <end position="816"/>
    </location>
</feature>
<dbReference type="PANTHER" id="PTHR13738">
    <property type="entry name" value="TROPONIN I"/>
    <property type="match status" value="1"/>
</dbReference>
<dbReference type="STRING" id="37653.A0A0L8H1Q7"/>
<organism evidence="3">
    <name type="scientific">Octopus bimaculoides</name>
    <name type="common">California two-spotted octopus</name>
    <dbReference type="NCBI Taxonomy" id="37653"/>
    <lineage>
        <taxon>Eukaryota</taxon>
        <taxon>Metazoa</taxon>
        <taxon>Spiralia</taxon>
        <taxon>Lophotrochozoa</taxon>
        <taxon>Mollusca</taxon>
        <taxon>Cephalopoda</taxon>
        <taxon>Coleoidea</taxon>
        <taxon>Octopodiformes</taxon>
        <taxon>Octopoda</taxon>
        <taxon>Incirrata</taxon>
        <taxon>Octopodidae</taxon>
        <taxon>Octopus</taxon>
    </lineage>
</organism>
<sequence length="1005" mass="113853">MQLVIFGLTIKKGKNCSTLILQDGAAAAEERRRKEEEDAAAAAAAAEAAAAEEEKRRQENETRVSGYLPVISIRQSRSLMRKMSRCKYVYTFSSEMFTDLEKVKTSNVKSLNKERRKKEAEERERREAEEAQRKIKEEKRAAEEAVRRQAEDEQQKKEEEERKKREAEERRKRINASYKQLVTKETSNGCDPVSYHYNIKRDITYGCNNEDDGDDEKDDDDEEEDDCDSDFEEGPEKSDTSLELQNHNGNSYNSFCSPVKDTFESCAEIRVSTANLLADPGQLSATILNNMYPKVANDDYTYKSSNLTETRESTSPDSGKFSFLSVHTNHLEPVPWLKDPKQPDYQNQTFFPIQFEAVSKQEPKEFAKRNINLQENGLISSFKAPSRTLINSVSIKDYKSKLEGSLNNSKTKIQSYHNKLSTESGVKNTSILEDLTNSKNKNLSYNNNNNNNNNNINSDNNRYYNNNNNDITTKNNNNNNSGLRVREKAVKVSNKWPPEKATKIHDISKRYDSETDSSPHCEPETKPAVLVSQKSVVKRWPHAQTAQISMAKRPEKLTSWSSGVNGNGSITQRLDYKTDVRGRWPPEVDLKQTARESISSALAQKIYKPPSKDVTGVSGQNLRKDIINETAVAQVFLQTPENTRLKDGTSTCKIIPKSKENNELIIPHQSYHNGHLLETRSSSLTNPHAVKDQNLSYTSFVPSTNQHQINDDDDDSGDEVKGQTVSSAHCVIHLQSGKRVHIQNWSFHIGDSSNIHSPFNKLTTRQTLPSPPSTFREEEEREEAERKKRQEEAARRRLEEEEKKKKGKRKGLGGLSPEKKKLLKKLIMQKAAEDLKNEAKRKAEEKERFICERVEPLITEGLNEAQLQDLVKKLHAKTAELEEEVYDCEFKIRRQEFEINDLTIKVNDTRGKFVKPVLKKVSKTEAKCHSSSSLFNVRFPCWHGLDGSTGTGNPGGCTRLRSDLAVFLQLDALPSANHTKSVVGAFYVPPAQKSVKAALASATFG</sequence>
<dbReference type="OrthoDB" id="371899at2759"/>
<dbReference type="InterPro" id="IPR001978">
    <property type="entry name" value="Troponin"/>
</dbReference>
<dbReference type="GO" id="GO:0006936">
    <property type="term" value="P:muscle contraction"/>
    <property type="evidence" value="ECO:0007669"/>
    <property type="project" value="TreeGrafter"/>
</dbReference>
<dbReference type="GO" id="GO:0005861">
    <property type="term" value="C:troponin complex"/>
    <property type="evidence" value="ECO:0007669"/>
    <property type="project" value="InterPro"/>
</dbReference>
<dbReference type="Gene3D" id="1.20.5.350">
    <property type="match status" value="1"/>
</dbReference>
<evidence type="ECO:0000256" key="2">
    <source>
        <dbReference type="SAM" id="MobiDB-lite"/>
    </source>
</evidence>
<reference evidence="3" key="1">
    <citation type="submission" date="2015-07" db="EMBL/GenBank/DDBJ databases">
        <title>MeaNS - Measles Nucleotide Surveillance Program.</title>
        <authorList>
            <person name="Tran T."/>
            <person name="Druce J."/>
        </authorList>
    </citation>
    <scope>NUCLEOTIDE SEQUENCE</scope>
    <source>
        <strain evidence="3">UCB-OBI-ISO-001</strain>
        <tissue evidence="3">Gonad</tissue>
    </source>
</reference>
<dbReference type="SUPFAM" id="SSF90250">
    <property type="entry name" value="Troponin coil-coiled subunits"/>
    <property type="match status" value="1"/>
</dbReference>
<feature type="region of interest" description="Disordered" evidence="2">
    <location>
        <begin position="31"/>
        <end position="63"/>
    </location>
</feature>